<dbReference type="EC" id="4.3.1.7" evidence="1"/>
<name>A0A4P0YCC9_KLEPN</name>
<dbReference type="PROSITE" id="PS51257">
    <property type="entry name" value="PROKAR_LIPOPROTEIN"/>
    <property type="match status" value="1"/>
</dbReference>
<dbReference type="Pfam" id="PF06751">
    <property type="entry name" value="EutB"/>
    <property type="match status" value="1"/>
</dbReference>
<dbReference type="PANTHER" id="PTHR39329:SF1">
    <property type="entry name" value="ETHANOLAMINE AMMONIA-LYASE LARGE SUBUNIT"/>
    <property type="match status" value="1"/>
</dbReference>
<gene>
    <name evidence="1" type="primary">eutB_3</name>
    <name evidence="1" type="ORF">NCTC9183_05264</name>
</gene>
<protein>
    <submittedName>
        <fullName evidence="1">Ethanolamine ammonia-lyase heavy subunit</fullName>
        <ecNumber evidence="1">4.3.1.7</ecNumber>
    </submittedName>
</protein>
<accession>A0A4P0YCC9</accession>
<proteinExistence type="predicted"/>
<evidence type="ECO:0000313" key="1">
    <source>
        <dbReference type="EMBL" id="VTM57918.1"/>
    </source>
</evidence>
<dbReference type="AlphaFoldDB" id="A0A4P0YCC9"/>
<dbReference type="Gene3D" id="3.20.20.70">
    <property type="entry name" value="Aldolase class I"/>
    <property type="match status" value="1"/>
</dbReference>
<keyword evidence="1" id="KW-0456">Lyase</keyword>
<dbReference type="Proteomes" id="UP000507695">
    <property type="component" value="Unassembled WGS sequence"/>
</dbReference>
<dbReference type="InterPro" id="IPR013785">
    <property type="entry name" value="Aldolase_TIM"/>
</dbReference>
<dbReference type="GO" id="GO:0005829">
    <property type="term" value="C:cytosol"/>
    <property type="evidence" value="ECO:0007669"/>
    <property type="project" value="TreeGrafter"/>
</dbReference>
<reference evidence="1" key="1">
    <citation type="submission" date="2019-04" db="EMBL/GenBank/DDBJ databases">
        <authorList>
            <consortium name="Pathogen Informatics"/>
        </authorList>
    </citation>
    <scope>NUCLEOTIDE SEQUENCE</scope>
    <source>
        <strain evidence="1">NCTC9183</strain>
    </source>
</reference>
<dbReference type="EMBL" id="CABDVL010000003">
    <property type="protein sequence ID" value="VTM57918.1"/>
    <property type="molecule type" value="Genomic_DNA"/>
</dbReference>
<dbReference type="PANTHER" id="PTHR39329">
    <property type="entry name" value="ETHANOLAMINE AMMONIA-LYASE HEAVY CHAIN"/>
    <property type="match status" value="1"/>
</dbReference>
<dbReference type="GO" id="GO:0008851">
    <property type="term" value="F:ethanolamine ammonia-lyase activity"/>
    <property type="evidence" value="ECO:0007669"/>
    <property type="project" value="UniProtKB-EC"/>
</dbReference>
<organism evidence="1">
    <name type="scientific">Klebsiella pneumoniae</name>
    <dbReference type="NCBI Taxonomy" id="573"/>
    <lineage>
        <taxon>Bacteria</taxon>
        <taxon>Pseudomonadati</taxon>
        <taxon>Pseudomonadota</taxon>
        <taxon>Gammaproteobacteria</taxon>
        <taxon>Enterobacterales</taxon>
        <taxon>Enterobacteriaceae</taxon>
        <taxon>Klebsiella/Raoultella group</taxon>
        <taxon>Klebsiella</taxon>
        <taxon>Klebsiella pneumoniae complex</taxon>
    </lineage>
</organism>
<dbReference type="GO" id="GO:0009350">
    <property type="term" value="C:ethanolamine ammonia-lyase complex"/>
    <property type="evidence" value="ECO:0007669"/>
    <property type="project" value="TreeGrafter"/>
</dbReference>
<sequence>MPVIKKANTTIGLPGTFSCRLQPNDTRDDVQSIAAQIYEGLSFGAGDAVIGVNPVTDDVENLSRVLDTVYGVIDKFNIPTQGCVLAHVTTQIEAIRRGAPGGLIFQSICGSEKGLKSSASSWRCSMKRGRWGRSLTASPGRTVFTLKPGRARRFPLALTSAPTR</sequence>
<dbReference type="GO" id="GO:0046336">
    <property type="term" value="P:ethanolamine catabolic process"/>
    <property type="evidence" value="ECO:0007669"/>
    <property type="project" value="TreeGrafter"/>
</dbReference>
<dbReference type="InterPro" id="IPR010628">
    <property type="entry name" value="EutB"/>
</dbReference>
<dbReference type="GO" id="GO:0006520">
    <property type="term" value="P:amino acid metabolic process"/>
    <property type="evidence" value="ECO:0007669"/>
    <property type="project" value="InterPro"/>
</dbReference>